<name>A0A9P4R122_9PLEO</name>
<feature type="region of interest" description="Disordered" evidence="10">
    <location>
        <begin position="872"/>
        <end position="892"/>
    </location>
</feature>
<evidence type="ECO:0000256" key="8">
    <source>
        <dbReference type="ARBA" id="ARBA00023136"/>
    </source>
</evidence>
<dbReference type="EMBL" id="ML996123">
    <property type="protein sequence ID" value="KAF2736674.1"/>
    <property type="molecule type" value="Genomic_DNA"/>
</dbReference>
<evidence type="ECO:0000256" key="4">
    <source>
        <dbReference type="ARBA" id="ARBA00022692"/>
    </source>
</evidence>
<dbReference type="GO" id="GO:0016020">
    <property type="term" value="C:membrane"/>
    <property type="evidence" value="ECO:0007669"/>
    <property type="project" value="UniProtKB-SubCell"/>
</dbReference>
<dbReference type="PANTHER" id="PTHR12748:SF0">
    <property type="entry name" value="ORIGIN RECOGNITION COMPLEX SUBUNIT 3"/>
    <property type="match status" value="1"/>
</dbReference>
<dbReference type="InterPro" id="IPR040855">
    <property type="entry name" value="ORC_WH_C"/>
</dbReference>
<dbReference type="Pfam" id="PF18137">
    <property type="entry name" value="WHD_ORC"/>
    <property type="match status" value="1"/>
</dbReference>
<dbReference type="GO" id="GO:0005656">
    <property type="term" value="C:nuclear pre-replicative complex"/>
    <property type="evidence" value="ECO:0007669"/>
    <property type="project" value="TreeGrafter"/>
</dbReference>
<dbReference type="GO" id="GO:0005375">
    <property type="term" value="F:copper ion transmembrane transporter activity"/>
    <property type="evidence" value="ECO:0007669"/>
    <property type="project" value="InterPro"/>
</dbReference>
<comment type="subcellular location">
    <subcellularLocation>
        <location evidence="2">Membrane</location>
    </subcellularLocation>
    <subcellularLocation>
        <location evidence="1">Nucleus</location>
    </subcellularLocation>
</comment>
<dbReference type="InterPro" id="IPR020795">
    <property type="entry name" value="ORC3"/>
</dbReference>
<dbReference type="Pfam" id="PF04145">
    <property type="entry name" value="Ctr"/>
    <property type="match status" value="1"/>
</dbReference>
<evidence type="ECO:0000256" key="1">
    <source>
        <dbReference type="ARBA" id="ARBA00004123"/>
    </source>
</evidence>
<dbReference type="GO" id="GO:0006270">
    <property type="term" value="P:DNA replication initiation"/>
    <property type="evidence" value="ECO:0007669"/>
    <property type="project" value="TreeGrafter"/>
</dbReference>
<proteinExistence type="inferred from homology"/>
<reference evidence="14" key="1">
    <citation type="journal article" date="2020" name="Stud. Mycol.">
        <title>101 Dothideomycetes genomes: a test case for predicting lifestyles and emergence of pathogens.</title>
        <authorList>
            <person name="Haridas S."/>
            <person name="Albert R."/>
            <person name="Binder M."/>
            <person name="Bloem J."/>
            <person name="Labutti K."/>
            <person name="Salamov A."/>
            <person name="Andreopoulos B."/>
            <person name="Baker S."/>
            <person name="Barry K."/>
            <person name="Bills G."/>
            <person name="Bluhm B."/>
            <person name="Cannon C."/>
            <person name="Castanera R."/>
            <person name="Culley D."/>
            <person name="Daum C."/>
            <person name="Ezra D."/>
            <person name="Gonzalez J."/>
            <person name="Henrissat B."/>
            <person name="Kuo A."/>
            <person name="Liang C."/>
            <person name="Lipzen A."/>
            <person name="Lutzoni F."/>
            <person name="Magnuson J."/>
            <person name="Mondo S."/>
            <person name="Nolan M."/>
            <person name="Ohm R."/>
            <person name="Pangilinan J."/>
            <person name="Park H.-J."/>
            <person name="Ramirez L."/>
            <person name="Alfaro M."/>
            <person name="Sun H."/>
            <person name="Tritt A."/>
            <person name="Yoshinaga Y."/>
            <person name="Zwiers L.-H."/>
            <person name="Turgeon B."/>
            <person name="Goodwin S."/>
            <person name="Spatafora J."/>
            <person name="Crous P."/>
            <person name="Grigoriev I."/>
        </authorList>
    </citation>
    <scope>NUCLEOTIDE SEQUENCE</scope>
    <source>
        <strain evidence="14">CBS 125425</strain>
    </source>
</reference>
<evidence type="ECO:0000313" key="15">
    <source>
        <dbReference type="Proteomes" id="UP000799444"/>
    </source>
</evidence>
<dbReference type="Pfam" id="PF07034">
    <property type="entry name" value="ORC3_N"/>
    <property type="match status" value="1"/>
</dbReference>
<dbReference type="GO" id="GO:0031261">
    <property type="term" value="C:DNA replication preinitiation complex"/>
    <property type="evidence" value="ECO:0007669"/>
    <property type="project" value="TreeGrafter"/>
</dbReference>
<sequence>MEHERCYVYAPPEAEDRPSKRLRTENSYPHTLRSERLDTFREMWSQQEDRIHAQTTLEEADQATQKNIVNFVSESAQGEQDGVLTIPTGLIVAGPSIASHGRFFERLGRRINESTESLYLVLTSSEAPNLKTLLKNLIRKATSLTEDDDDDDEVGRPATSRNGSKLLDFDLGHLQEWRKRNRVRRIIVAIQDSEAFDTGVLVELVDLLHSWLDRLPFVLLVGIATSVESFEDRLAGNSLRYLEGQKFDVTQSDEIIEKLFSVTIAGTDVPLRIGSGLSRRILERQRDHVQNVQDFSDSLKYAYMSHFYANYTSVFLKKDLALEELPTDAFEAVRNLPSFRRFVEGMLDNGEAEVARELLDSDPALFEMITQHIQSGTDALNALRSSCVLLFQLRDSLQMTPRVSLSSIWIRAASGEMLGSPLLRETMLLVKKMPSDKFSQLLDALSAEDEDASPLDIETCRNELADLVKDTDKSTVLRTQHDVRNDSLRTTVVAQKVLLSKHKAALSEQDKAYSELINRFHEGLEGYFSATFIDPRAMFLSELLVFDLKSPHMEAFQPKPRFAIERALASPHDYLGCECCVAEGADGEVVLSATQPATAILYQLYLESGTLINVSDLWSAFSAIAGENEENESKTMALFQRALAELKYLGLIKTSRKKTDHVAKTILYTLLARVAYYSGLFGGGFGAIGAHKARLVHLLPAPLAVPPQRIQAALGPLLLEHDAHGIGEAHGVVRRVGRQDEHVALADGYVAEGAVVVDDFEQHGAAVLIEPLRGRVDVIVGAGIGAADDHDGDGFVVDEVVVYGRLEEMLFTWDTKDLCIVFRGWRVNGAFSLLVSLLAIVLLTAGYEAVREASRRYDAHCKMLAERRGGDDLNGDAATPTATRDESSSLLYPGRTAGRGAYDERQAKVIKALLYAVQVFYSFFIMLLFMTYNGWIMLAVAVGAFVGYLLFSNSPPTKTAACH</sequence>
<dbReference type="GO" id="GO:0003688">
    <property type="term" value="F:DNA replication origin binding"/>
    <property type="evidence" value="ECO:0007669"/>
    <property type="project" value="TreeGrafter"/>
</dbReference>
<dbReference type="Proteomes" id="UP000799444">
    <property type="component" value="Unassembled WGS sequence"/>
</dbReference>
<keyword evidence="8 11" id="KW-0472">Membrane</keyword>
<feature type="domain" description="Origin recognition complex subunit 3 N-terminal" evidence="12">
    <location>
        <begin position="4"/>
        <end position="315"/>
    </location>
</feature>
<dbReference type="OrthoDB" id="10265211at2759"/>
<keyword evidence="9" id="KW-0539">Nucleus</keyword>
<dbReference type="AlphaFoldDB" id="A0A9P4R122"/>
<feature type="transmembrane region" description="Helical" evidence="11">
    <location>
        <begin position="935"/>
        <end position="951"/>
    </location>
</feature>
<comment type="caution">
    <text evidence="14">The sequence shown here is derived from an EMBL/GenBank/DDBJ whole genome shotgun (WGS) entry which is preliminary data.</text>
</comment>
<accession>A0A9P4R122</accession>
<evidence type="ECO:0000256" key="9">
    <source>
        <dbReference type="ARBA" id="ARBA00023242"/>
    </source>
</evidence>
<evidence type="ECO:0000256" key="2">
    <source>
        <dbReference type="ARBA" id="ARBA00004370"/>
    </source>
</evidence>
<dbReference type="CDD" id="cd20704">
    <property type="entry name" value="Orc3"/>
    <property type="match status" value="1"/>
</dbReference>
<organism evidence="14 15">
    <name type="scientific">Polyplosphaeria fusca</name>
    <dbReference type="NCBI Taxonomy" id="682080"/>
    <lineage>
        <taxon>Eukaryota</taxon>
        <taxon>Fungi</taxon>
        <taxon>Dikarya</taxon>
        <taxon>Ascomycota</taxon>
        <taxon>Pezizomycotina</taxon>
        <taxon>Dothideomycetes</taxon>
        <taxon>Pleosporomycetidae</taxon>
        <taxon>Pleosporales</taxon>
        <taxon>Tetraplosphaeriaceae</taxon>
        <taxon>Polyplosphaeria</taxon>
    </lineage>
</organism>
<evidence type="ECO:0000313" key="14">
    <source>
        <dbReference type="EMBL" id="KAF2736674.1"/>
    </source>
</evidence>
<feature type="transmembrane region" description="Helical" evidence="11">
    <location>
        <begin position="825"/>
        <end position="847"/>
    </location>
</feature>
<comment type="similarity">
    <text evidence="3">Belongs to the ORC3 family.</text>
</comment>
<evidence type="ECO:0000259" key="12">
    <source>
        <dbReference type="Pfam" id="PF07034"/>
    </source>
</evidence>
<evidence type="ECO:0000256" key="6">
    <source>
        <dbReference type="ARBA" id="ARBA00022989"/>
    </source>
</evidence>
<keyword evidence="4 11" id="KW-0812">Transmembrane</keyword>
<feature type="transmembrane region" description="Helical" evidence="11">
    <location>
        <begin position="912"/>
        <end position="929"/>
    </location>
</feature>
<protein>
    <submittedName>
        <fullName evidence="14">Ctr-domain-containing protein</fullName>
    </submittedName>
</protein>
<feature type="domain" description="Origin recognition complex subunit 3 winged helix C-terminal" evidence="13">
    <location>
        <begin position="561"/>
        <end position="666"/>
    </location>
</feature>
<dbReference type="PANTHER" id="PTHR12748">
    <property type="entry name" value="ORIGIN RECOGNITION COMPLEX SUBUNIT 3"/>
    <property type="match status" value="1"/>
</dbReference>
<evidence type="ECO:0000259" key="13">
    <source>
        <dbReference type="Pfam" id="PF18137"/>
    </source>
</evidence>
<evidence type="ECO:0000256" key="10">
    <source>
        <dbReference type="SAM" id="MobiDB-lite"/>
    </source>
</evidence>
<evidence type="ECO:0000256" key="7">
    <source>
        <dbReference type="ARBA" id="ARBA00023125"/>
    </source>
</evidence>
<evidence type="ECO:0000256" key="3">
    <source>
        <dbReference type="ARBA" id="ARBA00010977"/>
    </source>
</evidence>
<evidence type="ECO:0000256" key="11">
    <source>
        <dbReference type="SAM" id="Phobius"/>
    </source>
</evidence>
<keyword evidence="15" id="KW-1185">Reference proteome</keyword>
<dbReference type="GO" id="GO:0005664">
    <property type="term" value="C:nuclear origin of replication recognition complex"/>
    <property type="evidence" value="ECO:0007669"/>
    <property type="project" value="InterPro"/>
</dbReference>
<dbReference type="InterPro" id="IPR007274">
    <property type="entry name" value="Cop_transporter"/>
</dbReference>
<evidence type="ECO:0000256" key="5">
    <source>
        <dbReference type="ARBA" id="ARBA00022705"/>
    </source>
</evidence>
<keyword evidence="5" id="KW-0235">DNA replication</keyword>
<keyword evidence="7" id="KW-0238">DNA-binding</keyword>
<keyword evidence="6 11" id="KW-1133">Transmembrane helix</keyword>
<gene>
    <name evidence="14" type="ORF">EJ04DRAFT_551211</name>
</gene>
<dbReference type="InterPro" id="IPR045667">
    <property type="entry name" value="ORC3_N"/>
</dbReference>